<evidence type="ECO:0000313" key="1">
    <source>
        <dbReference type="EMBL" id="KAK2079667.1"/>
    </source>
</evidence>
<dbReference type="Proteomes" id="UP001255856">
    <property type="component" value="Unassembled WGS sequence"/>
</dbReference>
<dbReference type="AlphaFoldDB" id="A0AAD9MJC6"/>
<proteinExistence type="predicted"/>
<evidence type="ECO:0000313" key="2">
    <source>
        <dbReference type="Proteomes" id="UP001255856"/>
    </source>
</evidence>
<gene>
    <name evidence="1" type="ORF">QBZ16_002062</name>
</gene>
<name>A0AAD9MJC6_PROWI</name>
<accession>A0AAD9MJC6</accession>
<reference evidence="1" key="1">
    <citation type="submission" date="2021-01" db="EMBL/GenBank/DDBJ databases">
        <authorList>
            <person name="Eckstrom K.M.E."/>
        </authorList>
    </citation>
    <scope>NUCLEOTIDE SEQUENCE</scope>
    <source>
        <strain evidence="1">UVCC 0001</strain>
    </source>
</reference>
<organism evidence="1 2">
    <name type="scientific">Prototheca wickerhamii</name>
    <dbReference type="NCBI Taxonomy" id="3111"/>
    <lineage>
        <taxon>Eukaryota</taxon>
        <taxon>Viridiplantae</taxon>
        <taxon>Chlorophyta</taxon>
        <taxon>core chlorophytes</taxon>
        <taxon>Trebouxiophyceae</taxon>
        <taxon>Chlorellales</taxon>
        <taxon>Chlorellaceae</taxon>
        <taxon>Prototheca</taxon>
    </lineage>
</organism>
<sequence>MSAFALPGRVAELMTRLRGSLATVLPEVGGALRRLLPDPEARASLADPIAANIQDTFAQLQQLLEREFPEGTLEPGVVVTAKEAAEALHKALG</sequence>
<dbReference type="EMBL" id="JASFZW010000002">
    <property type="protein sequence ID" value="KAK2079667.1"/>
    <property type="molecule type" value="Genomic_DNA"/>
</dbReference>
<comment type="caution">
    <text evidence="1">The sequence shown here is derived from an EMBL/GenBank/DDBJ whole genome shotgun (WGS) entry which is preliminary data.</text>
</comment>
<keyword evidence="2" id="KW-1185">Reference proteome</keyword>
<protein>
    <submittedName>
        <fullName evidence="1">Uncharacterized protein</fullName>
    </submittedName>
</protein>